<organism evidence="1 2">
    <name type="scientific">Colwellia echini</name>
    <dbReference type="NCBI Taxonomy" id="1982103"/>
    <lineage>
        <taxon>Bacteria</taxon>
        <taxon>Pseudomonadati</taxon>
        <taxon>Pseudomonadota</taxon>
        <taxon>Gammaproteobacteria</taxon>
        <taxon>Alteromonadales</taxon>
        <taxon>Colwelliaceae</taxon>
        <taxon>Colwellia</taxon>
    </lineage>
</organism>
<evidence type="ECO:0000313" key="2">
    <source>
        <dbReference type="Proteomes" id="UP000815846"/>
    </source>
</evidence>
<dbReference type="EMBL" id="PJAI02000028">
    <property type="protein sequence ID" value="TYK64378.1"/>
    <property type="molecule type" value="Genomic_DNA"/>
</dbReference>
<evidence type="ECO:0000313" key="1">
    <source>
        <dbReference type="EMBL" id="TYK64378.1"/>
    </source>
</evidence>
<keyword evidence="2" id="KW-1185">Reference proteome</keyword>
<sequence>MKLIMKTEFDNLRLNPLHDYETDSNGEKQVVKIYCGELLIAKKLKQKKSLRFFGVNGYEKYLTKDDVS</sequence>
<accession>A0ABY3MT52</accession>
<protein>
    <submittedName>
        <fullName evidence="1">Uncharacterized protein</fullName>
    </submittedName>
</protein>
<proteinExistence type="predicted"/>
<dbReference type="RefSeq" id="WP_101343105.1">
    <property type="nucleotide sequence ID" value="NZ_PJAI02000028.1"/>
</dbReference>
<reference evidence="1 2" key="1">
    <citation type="submission" date="2019-08" db="EMBL/GenBank/DDBJ databases">
        <title>Microbe sample from Colwellia echini.</title>
        <authorList>
            <person name="Christiansen L."/>
            <person name="Pathiraja D."/>
            <person name="Schultz-Johansen M."/>
            <person name="Choi I.-G."/>
            <person name="Stougaard P."/>
        </authorList>
    </citation>
    <scope>NUCLEOTIDE SEQUENCE [LARGE SCALE GENOMIC DNA]</scope>
    <source>
        <strain evidence="1 2">A3</strain>
    </source>
</reference>
<name>A0ABY3MT52_9GAMM</name>
<dbReference type="Proteomes" id="UP000815846">
    <property type="component" value="Unassembled WGS sequence"/>
</dbReference>
<comment type="caution">
    <text evidence="1">The sequence shown here is derived from an EMBL/GenBank/DDBJ whole genome shotgun (WGS) entry which is preliminary data.</text>
</comment>
<gene>
    <name evidence="1" type="ORF">CWS31_016075</name>
</gene>